<evidence type="ECO:0000259" key="13">
    <source>
        <dbReference type="PROSITE" id="PS50157"/>
    </source>
</evidence>
<dbReference type="Proteomes" id="UP001066276">
    <property type="component" value="Chromosome 7"/>
</dbReference>
<feature type="domain" description="C2H2-type" evidence="13">
    <location>
        <begin position="340"/>
        <end position="367"/>
    </location>
</feature>
<keyword evidence="15" id="KW-1185">Reference proteome</keyword>
<evidence type="ECO:0000256" key="12">
    <source>
        <dbReference type="SAM" id="MobiDB-lite"/>
    </source>
</evidence>
<comment type="caution">
    <text evidence="14">The sequence shown here is derived from an EMBL/GenBank/DDBJ whole genome shotgun (WGS) entry which is preliminary data.</text>
</comment>
<evidence type="ECO:0000256" key="9">
    <source>
        <dbReference type="ARBA" id="ARBA00023163"/>
    </source>
</evidence>
<feature type="domain" description="C2H2-type" evidence="13">
    <location>
        <begin position="568"/>
        <end position="595"/>
    </location>
</feature>
<evidence type="ECO:0000256" key="8">
    <source>
        <dbReference type="ARBA" id="ARBA00023125"/>
    </source>
</evidence>
<dbReference type="FunFam" id="3.30.160.60:FF:000065">
    <property type="entry name" value="B-cell CLL/lymphoma 6, member B"/>
    <property type="match status" value="2"/>
</dbReference>
<keyword evidence="7" id="KW-0805">Transcription regulation</keyword>
<feature type="domain" description="C2H2-type" evidence="13">
    <location>
        <begin position="312"/>
        <end position="339"/>
    </location>
</feature>
<feature type="region of interest" description="Disordered" evidence="12">
    <location>
        <begin position="671"/>
        <end position="694"/>
    </location>
</feature>
<feature type="domain" description="C2H2-type" evidence="13">
    <location>
        <begin position="704"/>
        <end position="731"/>
    </location>
</feature>
<dbReference type="GO" id="GO:0001228">
    <property type="term" value="F:DNA-binding transcription activator activity, RNA polymerase II-specific"/>
    <property type="evidence" value="ECO:0007669"/>
    <property type="project" value="TreeGrafter"/>
</dbReference>
<dbReference type="PANTHER" id="PTHR24393:SF162">
    <property type="entry name" value="ZINC FINGER PROTEIN 665-LIKE"/>
    <property type="match status" value="1"/>
</dbReference>
<dbReference type="FunFam" id="3.30.160.60:FF:000446">
    <property type="entry name" value="Zinc finger protein"/>
    <property type="match status" value="1"/>
</dbReference>
<dbReference type="FunFam" id="3.30.160.60:FF:001818">
    <property type="entry name" value="GDNF-inducible zinc finger protein 1 isoform X1"/>
    <property type="match status" value="1"/>
</dbReference>
<dbReference type="PROSITE" id="PS50157">
    <property type="entry name" value="ZINC_FINGER_C2H2_2"/>
    <property type="match status" value="11"/>
</dbReference>
<evidence type="ECO:0000256" key="1">
    <source>
        <dbReference type="ARBA" id="ARBA00004123"/>
    </source>
</evidence>
<name>A0AAV7P0X5_PLEWA</name>
<comment type="subcellular location">
    <subcellularLocation>
        <location evidence="1">Nucleus</location>
    </subcellularLocation>
</comment>
<comment type="similarity">
    <text evidence="2">Belongs to the krueppel C2H2-type zinc-finger protein family.</text>
</comment>
<keyword evidence="9" id="KW-0804">Transcription</keyword>
<dbReference type="EMBL" id="JANPWB010000011">
    <property type="protein sequence ID" value="KAJ1121771.1"/>
    <property type="molecule type" value="Genomic_DNA"/>
</dbReference>
<feature type="domain" description="C2H2-type" evidence="13">
    <location>
        <begin position="732"/>
        <end position="759"/>
    </location>
</feature>
<organism evidence="14 15">
    <name type="scientific">Pleurodeles waltl</name>
    <name type="common">Iberian ribbed newt</name>
    <dbReference type="NCBI Taxonomy" id="8319"/>
    <lineage>
        <taxon>Eukaryota</taxon>
        <taxon>Metazoa</taxon>
        <taxon>Chordata</taxon>
        <taxon>Craniata</taxon>
        <taxon>Vertebrata</taxon>
        <taxon>Euteleostomi</taxon>
        <taxon>Amphibia</taxon>
        <taxon>Batrachia</taxon>
        <taxon>Caudata</taxon>
        <taxon>Salamandroidea</taxon>
        <taxon>Salamandridae</taxon>
        <taxon>Pleurodelinae</taxon>
        <taxon>Pleurodeles</taxon>
    </lineage>
</organism>
<keyword evidence="3" id="KW-0479">Metal-binding</keyword>
<dbReference type="FunFam" id="3.30.160.60:FF:001530">
    <property type="entry name" value="Zinc finger protein 268"/>
    <property type="match status" value="1"/>
</dbReference>
<dbReference type="SUPFAM" id="SSF57667">
    <property type="entry name" value="beta-beta-alpha zinc fingers"/>
    <property type="match status" value="6"/>
</dbReference>
<protein>
    <recommendedName>
        <fullName evidence="13">C2H2-type domain-containing protein</fullName>
    </recommendedName>
</protein>
<reference evidence="14" key="1">
    <citation type="journal article" date="2022" name="bioRxiv">
        <title>Sequencing and chromosome-scale assembly of the giantPleurodeles waltlgenome.</title>
        <authorList>
            <person name="Brown T."/>
            <person name="Elewa A."/>
            <person name="Iarovenko S."/>
            <person name="Subramanian E."/>
            <person name="Araus A.J."/>
            <person name="Petzold A."/>
            <person name="Susuki M."/>
            <person name="Suzuki K.-i.T."/>
            <person name="Hayashi T."/>
            <person name="Toyoda A."/>
            <person name="Oliveira C."/>
            <person name="Osipova E."/>
            <person name="Leigh N.D."/>
            <person name="Simon A."/>
            <person name="Yun M.H."/>
        </authorList>
    </citation>
    <scope>NUCLEOTIDE SEQUENCE</scope>
    <source>
        <strain evidence="14">20211129_DDA</strain>
        <tissue evidence="14">Liver</tissue>
    </source>
</reference>
<proteinExistence type="inferred from homology"/>
<dbReference type="FunFam" id="3.30.160.60:FF:001506">
    <property type="entry name" value="Zinc finger protein"/>
    <property type="match status" value="1"/>
</dbReference>
<dbReference type="InterPro" id="IPR013087">
    <property type="entry name" value="Znf_C2H2_type"/>
</dbReference>
<keyword evidence="6" id="KW-0862">Zinc</keyword>
<feature type="domain" description="C2H2-type" evidence="13">
    <location>
        <begin position="540"/>
        <end position="567"/>
    </location>
</feature>
<evidence type="ECO:0000313" key="15">
    <source>
        <dbReference type="Proteomes" id="UP001066276"/>
    </source>
</evidence>
<feature type="domain" description="C2H2-type" evidence="13">
    <location>
        <begin position="650"/>
        <end position="677"/>
    </location>
</feature>
<dbReference type="PROSITE" id="PS00028">
    <property type="entry name" value="ZINC_FINGER_C2H2_1"/>
    <property type="match status" value="11"/>
</dbReference>
<evidence type="ECO:0000313" key="14">
    <source>
        <dbReference type="EMBL" id="KAJ1121771.1"/>
    </source>
</evidence>
<evidence type="ECO:0000256" key="7">
    <source>
        <dbReference type="ARBA" id="ARBA00023015"/>
    </source>
</evidence>
<keyword evidence="4" id="KW-0677">Repeat</keyword>
<dbReference type="GO" id="GO:0008270">
    <property type="term" value="F:zinc ion binding"/>
    <property type="evidence" value="ECO:0007669"/>
    <property type="project" value="UniProtKB-KW"/>
</dbReference>
<evidence type="ECO:0000256" key="11">
    <source>
        <dbReference type="PROSITE-ProRule" id="PRU00042"/>
    </source>
</evidence>
<evidence type="ECO:0000256" key="4">
    <source>
        <dbReference type="ARBA" id="ARBA00022737"/>
    </source>
</evidence>
<evidence type="ECO:0000256" key="2">
    <source>
        <dbReference type="ARBA" id="ARBA00006991"/>
    </source>
</evidence>
<dbReference type="FunFam" id="3.30.160.60:FF:000100">
    <property type="entry name" value="Zinc finger 45-like"/>
    <property type="match status" value="2"/>
</dbReference>
<feature type="compositionally biased region" description="Basic and acidic residues" evidence="12">
    <location>
        <begin position="676"/>
        <end position="689"/>
    </location>
</feature>
<evidence type="ECO:0000256" key="5">
    <source>
        <dbReference type="ARBA" id="ARBA00022771"/>
    </source>
</evidence>
<keyword evidence="10" id="KW-0539">Nucleus</keyword>
<gene>
    <name evidence="14" type="ORF">NDU88_000290</name>
</gene>
<feature type="domain" description="C2H2-type" evidence="13">
    <location>
        <begin position="458"/>
        <end position="485"/>
    </location>
</feature>
<feature type="domain" description="C2H2-type" evidence="13">
    <location>
        <begin position="622"/>
        <end position="649"/>
    </location>
</feature>
<dbReference type="GO" id="GO:0000978">
    <property type="term" value="F:RNA polymerase II cis-regulatory region sequence-specific DNA binding"/>
    <property type="evidence" value="ECO:0007669"/>
    <property type="project" value="TreeGrafter"/>
</dbReference>
<keyword evidence="5 11" id="KW-0863">Zinc-finger</keyword>
<evidence type="ECO:0000256" key="6">
    <source>
        <dbReference type="ARBA" id="ARBA00022833"/>
    </source>
</evidence>
<accession>A0AAV7P0X5</accession>
<evidence type="ECO:0000256" key="3">
    <source>
        <dbReference type="ARBA" id="ARBA00022723"/>
    </source>
</evidence>
<sequence length="856" mass="97894">MRRGLARAVLKRSGPWVAPSGEGDPTVPWNSSHSPLISTAVFSIKERERESLELDHHSCQRRQGDAALDVFPQLKGHQEDYHYHAVIEGGNARDTDETLEADNPIITSVFSLYHGQDGELRFQPAGGNPGNEEQFAGSDPVFTSAISLLHYWDDNPLQQHSLGVENQNTGNGSMHSNGIDGEPGNEHKVMARCEPLLEKSQAKVIQTSEKATNCGNPLWPERSQELGSESTQHCESEFIDLQRSVLQQRTYCAEASAEYIRFEGNLRNADLPMSPSNAHQYRAADTSQHLSPKNGLFLYQQLHGNPKRKRRYQCPQCEKSFHLKTALQMHSTTHTGAKPHQCHKCEKCYSMKAHLVNHLKFHTRKSKLNSLPIGEKHNTELKKNINREGNYKARVRRNSEEADDTKSEQDMVQKWGPVIPVTMPNGDIRYKCTECEKYFKRKSALYLHCKTHTGENPYQCAACKKSFRLKSHLVDHQRSHAGDRPFKCTKCEKSFTLKATLMSHYRKRHEKGKTSESEESVFPKDVSVVDIAKHNSEKPYPCSHCDKSFTGQTRLVNHQRCHTGELPYQCTKCEKRFGHKGNLLIHTRSHDKVKKNPHLKVRFLHLGGPLVDNIKQDGKKAYECARCERSFSLKAHLAKHLRRHEEDRPYQCTACEKQFRLKGSLMVHFRRHHGKKSDVEREPSSDHNDSAGAQTNIHYSEKPHQCPQCKKSFQLKAQLVSHLGTHTEEKPFHCPYCEKCFRLKGSQYVHISRHHAKRRDADRRIKLVQVGNGVAPILGHNGLNPYQCTQCDKRFRLNAHLFQPFQFVELNICITWLVIAPQSFGGKWLLHIQTYAFILMQDSAKHVSIQYVLQLG</sequence>
<dbReference type="PANTHER" id="PTHR24393">
    <property type="entry name" value="ZINC FINGER PROTEIN"/>
    <property type="match status" value="1"/>
</dbReference>
<dbReference type="GO" id="GO:0005634">
    <property type="term" value="C:nucleus"/>
    <property type="evidence" value="ECO:0007669"/>
    <property type="project" value="UniProtKB-SubCell"/>
</dbReference>
<dbReference type="Gene3D" id="3.30.160.60">
    <property type="entry name" value="Classic Zinc Finger"/>
    <property type="match status" value="11"/>
</dbReference>
<evidence type="ECO:0000256" key="10">
    <source>
        <dbReference type="ARBA" id="ARBA00023242"/>
    </source>
</evidence>
<dbReference type="AlphaFoldDB" id="A0AAV7P0X5"/>
<dbReference type="InterPro" id="IPR036236">
    <property type="entry name" value="Znf_C2H2_sf"/>
</dbReference>
<dbReference type="SMART" id="SM00355">
    <property type="entry name" value="ZnF_C2H2"/>
    <property type="match status" value="11"/>
</dbReference>
<feature type="domain" description="C2H2-type" evidence="13">
    <location>
        <begin position="430"/>
        <end position="457"/>
    </location>
</feature>
<dbReference type="Pfam" id="PF00096">
    <property type="entry name" value="zf-C2H2"/>
    <property type="match status" value="5"/>
</dbReference>
<keyword evidence="8" id="KW-0238">DNA-binding</keyword>
<feature type="domain" description="C2H2-type" evidence="13">
    <location>
        <begin position="486"/>
        <end position="514"/>
    </location>
</feature>